<evidence type="ECO:0000256" key="1">
    <source>
        <dbReference type="SAM" id="MobiDB-lite"/>
    </source>
</evidence>
<feature type="region of interest" description="Disordered" evidence="1">
    <location>
        <begin position="103"/>
        <end position="130"/>
    </location>
</feature>
<protein>
    <submittedName>
        <fullName evidence="3">Uncharacterized protein</fullName>
    </submittedName>
</protein>
<organism evidence="3 4">
    <name type="scientific">Schizophyllum amplum</name>
    <dbReference type="NCBI Taxonomy" id="97359"/>
    <lineage>
        <taxon>Eukaryota</taxon>
        <taxon>Fungi</taxon>
        <taxon>Dikarya</taxon>
        <taxon>Basidiomycota</taxon>
        <taxon>Agaricomycotina</taxon>
        <taxon>Agaricomycetes</taxon>
        <taxon>Agaricomycetidae</taxon>
        <taxon>Agaricales</taxon>
        <taxon>Schizophyllaceae</taxon>
        <taxon>Schizophyllum</taxon>
    </lineage>
</organism>
<feature type="signal peptide" evidence="2">
    <location>
        <begin position="1"/>
        <end position="16"/>
    </location>
</feature>
<dbReference type="AlphaFoldDB" id="A0A550CF16"/>
<dbReference type="EMBL" id="VDMD01000009">
    <property type="protein sequence ID" value="TRM63382.1"/>
    <property type="molecule type" value="Genomic_DNA"/>
</dbReference>
<name>A0A550CF16_9AGAR</name>
<dbReference type="Proteomes" id="UP000320762">
    <property type="component" value="Unassembled WGS sequence"/>
</dbReference>
<evidence type="ECO:0000256" key="2">
    <source>
        <dbReference type="SAM" id="SignalP"/>
    </source>
</evidence>
<comment type="caution">
    <text evidence="3">The sequence shown here is derived from an EMBL/GenBank/DDBJ whole genome shotgun (WGS) entry which is preliminary data.</text>
</comment>
<reference evidence="3 4" key="1">
    <citation type="journal article" date="2019" name="New Phytol.">
        <title>Comparative genomics reveals unique wood-decay strategies and fruiting body development in the Schizophyllaceae.</title>
        <authorList>
            <person name="Almasi E."/>
            <person name="Sahu N."/>
            <person name="Krizsan K."/>
            <person name="Balint B."/>
            <person name="Kovacs G.M."/>
            <person name="Kiss B."/>
            <person name="Cseklye J."/>
            <person name="Drula E."/>
            <person name="Henrissat B."/>
            <person name="Nagy I."/>
            <person name="Chovatia M."/>
            <person name="Adam C."/>
            <person name="LaButti K."/>
            <person name="Lipzen A."/>
            <person name="Riley R."/>
            <person name="Grigoriev I.V."/>
            <person name="Nagy L.G."/>
        </authorList>
    </citation>
    <scope>NUCLEOTIDE SEQUENCE [LARGE SCALE GENOMIC DNA]</scope>
    <source>
        <strain evidence="3 4">NL-1724</strain>
    </source>
</reference>
<keyword evidence="4" id="KW-1185">Reference proteome</keyword>
<evidence type="ECO:0000313" key="3">
    <source>
        <dbReference type="EMBL" id="TRM63382.1"/>
    </source>
</evidence>
<keyword evidence="2" id="KW-0732">Signal</keyword>
<accession>A0A550CF16</accession>
<proteinExistence type="predicted"/>
<feature type="chain" id="PRO_5022043215" evidence="2">
    <location>
        <begin position="17"/>
        <end position="130"/>
    </location>
</feature>
<evidence type="ECO:0000313" key="4">
    <source>
        <dbReference type="Proteomes" id="UP000320762"/>
    </source>
</evidence>
<sequence>MLHSCAVIIYVTALLANSPAHQTQPQRTLPVRGAAAEARKEVSQAEALAPIAGSRVLAAENVTFAATGANDSYGVQEKPGLAVILATLKIPVAAPTIPGTASGALSCASSHATRPLRKTLARPSQHPPPP</sequence>
<gene>
    <name evidence="3" type="ORF">BD626DRAFT_494194</name>
</gene>